<dbReference type="KEGG" id="pgs:CPT03_06445"/>
<dbReference type="PANTHER" id="PTHR30603:SF47">
    <property type="entry name" value="RNA POLYMERASE SIGMA FACTOR SIGD, CHLOROPLASTIC"/>
    <property type="match status" value="1"/>
</dbReference>
<dbReference type="EMBL" id="CP024091">
    <property type="protein sequence ID" value="ATP56127.1"/>
    <property type="molecule type" value="Genomic_DNA"/>
</dbReference>
<keyword evidence="2" id="KW-0731">Sigma factor</keyword>
<dbReference type="InterPro" id="IPR013324">
    <property type="entry name" value="RNA_pol_sigma_r3/r4-like"/>
</dbReference>
<dbReference type="PANTHER" id="PTHR30603">
    <property type="entry name" value="RNA POLYMERASE SIGMA FACTOR RPO"/>
    <property type="match status" value="1"/>
</dbReference>
<dbReference type="PRINTS" id="PR00046">
    <property type="entry name" value="SIGMA70FCT"/>
</dbReference>
<evidence type="ECO:0000313" key="9">
    <source>
        <dbReference type="Proteomes" id="UP000223749"/>
    </source>
</evidence>
<dbReference type="Pfam" id="PF04542">
    <property type="entry name" value="Sigma70_r2"/>
    <property type="match status" value="1"/>
</dbReference>
<feature type="domain" description="RNA polymerase sigma-70 region 2" evidence="7">
    <location>
        <begin position="56"/>
        <end position="118"/>
    </location>
</feature>
<dbReference type="InterPro" id="IPR050239">
    <property type="entry name" value="Sigma-70_RNA_pol_init_factors"/>
</dbReference>
<reference evidence="8 9" key="1">
    <citation type="submission" date="2017-10" db="EMBL/GenBank/DDBJ databases">
        <title>Whole genome of Pedobacter ginsengisoli T01R-27 isolated from tomato rhizosphere.</title>
        <authorList>
            <person name="Weon H.-Y."/>
            <person name="Lee S.A."/>
            <person name="Sang M.K."/>
            <person name="Song J."/>
        </authorList>
    </citation>
    <scope>NUCLEOTIDE SEQUENCE [LARGE SCALE GENOMIC DNA]</scope>
    <source>
        <strain evidence="8 9">T01R-27</strain>
    </source>
</reference>
<evidence type="ECO:0000313" key="8">
    <source>
        <dbReference type="EMBL" id="ATP56127.1"/>
    </source>
</evidence>
<dbReference type="Pfam" id="PF04539">
    <property type="entry name" value="Sigma70_r3"/>
    <property type="match status" value="1"/>
</dbReference>
<feature type="domain" description="RNA polymerase sigma-70 region 1.2" evidence="5">
    <location>
        <begin position="15"/>
        <end position="48"/>
    </location>
</feature>
<dbReference type="InterPro" id="IPR036388">
    <property type="entry name" value="WH-like_DNA-bd_sf"/>
</dbReference>
<gene>
    <name evidence="8" type="ORF">CPT03_06445</name>
</gene>
<dbReference type="GO" id="GO:0006352">
    <property type="term" value="P:DNA-templated transcription initiation"/>
    <property type="evidence" value="ECO:0007669"/>
    <property type="project" value="InterPro"/>
</dbReference>
<proteinExistence type="predicted"/>
<dbReference type="InterPro" id="IPR007627">
    <property type="entry name" value="RNA_pol_sigma70_r2"/>
</dbReference>
<keyword evidence="9" id="KW-1185">Reference proteome</keyword>
<dbReference type="Proteomes" id="UP000223749">
    <property type="component" value="Chromosome"/>
</dbReference>
<dbReference type="InterPro" id="IPR014284">
    <property type="entry name" value="RNA_pol_sigma-70_dom"/>
</dbReference>
<dbReference type="AlphaFoldDB" id="A0A2D1U3D4"/>
<dbReference type="GO" id="GO:0016987">
    <property type="term" value="F:sigma factor activity"/>
    <property type="evidence" value="ECO:0007669"/>
    <property type="project" value="UniProtKB-KW"/>
</dbReference>
<dbReference type="InterPro" id="IPR000943">
    <property type="entry name" value="RNA_pol_sigma70"/>
</dbReference>
<dbReference type="SUPFAM" id="SSF88946">
    <property type="entry name" value="Sigma2 domain of RNA polymerase sigma factors"/>
    <property type="match status" value="1"/>
</dbReference>
<evidence type="ECO:0000259" key="5">
    <source>
        <dbReference type="Pfam" id="PF00140"/>
    </source>
</evidence>
<evidence type="ECO:0000256" key="1">
    <source>
        <dbReference type="ARBA" id="ARBA00023015"/>
    </source>
</evidence>
<dbReference type="InterPro" id="IPR013325">
    <property type="entry name" value="RNA_pol_sigma_r2"/>
</dbReference>
<dbReference type="NCBIfam" id="TIGR02937">
    <property type="entry name" value="sigma70-ECF"/>
    <property type="match status" value="1"/>
</dbReference>
<keyword evidence="3" id="KW-0238">DNA-binding</keyword>
<evidence type="ECO:0000256" key="3">
    <source>
        <dbReference type="ARBA" id="ARBA00023125"/>
    </source>
</evidence>
<dbReference type="OrthoDB" id="9809557at2"/>
<evidence type="ECO:0000259" key="6">
    <source>
        <dbReference type="Pfam" id="PF04539"/>
    </source>
</evidence>
<dbReference type="Gene3D" id="1.10.10.10">
    <property type="entry name" value="Winged helix-like DNA-binding domain superfamily/Winged helix DNA-binding domain"/>
    <property type="match status" value="2"/>
</dbReference>
<accession>A0A2D1U3D4</accession>
<dbReference type="InterPro" id="IPR009042">
    <property type="entry name" value="RNA_pol_sigma70_r1_2"/>
</dbReference>
<sequence length="287" mass="32781">MRAIKIQRLITNRDDVTRRYFNDLEKMPLAKVEEEVELAMKIRSGDQAAQDRLVILNLRFVVSVAKKYLGNGISLNDLINEGNIGLISAASRFDETKGFKFISYAVWWIRQAILAAISNCDRTMRLPQNQILSVTGINKSKVKLLMQLEREPTLQELADDTGFSVKLINELTNISRRCRSLDEEINDESGSTLLDLIADNNPDINPDQMEKSSLLIELRRIMKVKLTKRECYILENFYGLTASGPIDMDTIAENLKISKERVRQVKYGSLNKLKMVAQTKLLFQHLS</sequence>
<protein>
    <submittedName>
        <fullName evidence="8">RNA polymerase subunit sigma</fullName>
    </submittedName>
</protein>
<name>A0A2D1U3D4_9SPHI</name>
<feature type="domain" description="RNA polymerase sigma-70 region 3" evidence="6">
    <location>
        <begin position="137"/>
        <end position="201"/>
    </location>
</feature>
<dbReference type="InterPro" id="IPR007624">
    <property type="entry name" value="RNA_pol_sigma70_r3"/>
</dbReference>
<organism evidence="8 9">
    <name type="scientific">Pedobacter ginsengisoli</name>
    <dbReference type="NCBI Taxonomy" id="363852"/>
    <lineage>
        <taxon>Bacteria</taxon>
        <taxon>Pseudomonadati</taxon>
        <taxon>Bacteroidota</taxon>
        <taxon>Sphingobacteriia</taxon>
        <taxon>Sphingobacteriales</taxon>
        <taxon>Sphingobacteriaceae</taxon>
        <taxon>Pedobacter</taxon>
    </lineage>
</organism>
<evidence type="ECO:0000259" key="7">
    <source>
        <dbReference type="Pfam" id="PF04542"/>
    </source>
</evidence>
<evidence type="ECO:0000256" key="2">
    <source>
        <dbReference type="ARBA" id="ARBA00023082"/>
    </source>
</evidence>
<dbReference type="PIRSF" id="PIRSF000770">
    <property type="entry name" value="RNA_pol_sigma-SigE/K"/>
    <property type="match status" value="1"/>
</dbReference>
<dbReference type="Pfam" id="PF00140">
    <property type="entry name" value="Sigma70_r1_2"/>
    <property type="match status" value="1"/>
</dbReference>
<keyword evidence="4" id="KW-0804">Transcription</keyword>
<keyword evidence="1" id="KW-0805">Transcription regulation</keyword>
<dbReference type="Gene3D" id="1.20.120.1810">
    <property type="match status" value="1"/>
</dbReference>
<dbReference type="GO" id="GO:0003677">
    <property type="term" value="F:DNA binding"/>
    <property type="evidence" value="ECO:0007669"/>
    <property type="project" value="UniProtKB-KW"/>
</dbReference>
<dbReference type="SUPFAM" id="SSF88659">
    <property type="entry name" value="Sigma3 and sigma4 domains of RNA polymerase sigma factors"/>
    <property type="match status" value="2"/>
</dbReference>
<dbReference type="RefSeq" id="WP_099438069.1">
    <property type="nucleotide sequence ID" value="NZ_CP024091.1"/>
</dbReference>
<evidence type="ECO:0000256" key="4">
    <source>
        <dbReference type="ARBA" id="ARBA00023163"/>
    </source>
</evidence>